<name>A0A368FCL0_ANCCA</name>
<reference evidence="2 3" key="1">
    <citation type="submission" date="2014-10" db="EMBL/GenBank/DDBJ databases">
        <title>Draft genome of the hookworm Ancylostoma caninum.</title>
        <authorList>
            <person name="Mitreva M."/>
        </authorList>
    </citation>
    <scope>NUCLEOTIDE SEQUENCE [LARGE SCALE GENOMIC DNA]</scope>
    <source>
        <strain evidence="2 3">Baltimore</strain>
    </source>
</reference>
<feature type="transmembrane region" description="Helical" evidence="1">
    <location>
        <begin position="68"/>
        <end position="91"/>
    </location>
</feature>
<dbReference type="Pfam" id="PF10321">
    <property type="entry name" value="7TM_GPCR_Srt"/>
    <property type="match status" value="1"/>
</dbReference>
<accession>A0A368FCL0</accession>
<keyword evidence="1" id="KW-0812">Transmembrane</keyword>
<sequence>MEWLIRYGGNAENVPGYDCSSSDRRNGTTSHTIGTVFITFGIIGEIVYGLDMMVMVKKKYRAFSCYKIMIALGVCDMSAIFVLCILGGYFWMIGATYCTSPNFMYITGVLANGNNSLLFFINCSNHVKVFRMIPTI</sequence>
<dbReference type="SUPFAM" id="SSF81321">
    <property type="entry name" value="Family A G protein-coupled receptor-like"/>
    <property type="match status" value="1"/>
</dbReference>
<dbReference type="OrthoDB" id="5876611at2759"/>
<evidence type="ECO:0000313" key="3">
    <source>
        <dbReference type="Proteomes" id="UP000252519"/>
    </source>
</evidence>
<protein>
    <recommendedName>
        <fullName evidence="4">G-protein coupled receptors family 1 profile domain-containing protein</fullName>
    </recommendedName>
</protein>
<dbReference type="PANTHER" id="PTHR23021:SF11">
    <property type="entry name" value="SERPENTINE RECEPTOR, CLASS T"/>
    <property type="match status" value="1"/>
</dbReference>
<evidence type="ECO:0008006" key="4">
    <source>
        <dbReference type="Google" id="ProtNLM"/>
    </source>
</evidence>
<feature type="transmembrane region" description="Helical" evidence="1">
    <location>
        <begin position="103"/>
        <end position="123"/>
    </location>
</feature>
<evidence type="ECO:0000313" key="2">
    <source>
        <dbReference type="EMBL" id="RCN28640.1"/>
    </source>
</evidence>
<gene>
    <name evidence="2" type="ORF">ANCCAN_25616</name>
</gene>
<evidence type="ECO:0000256" key="1">
    <source>
        <dbReference type="SAM" id="Phobius"/>
    </source>
</evidence>
<feature type="transmembrane region" description="Helical" evidence="1">
    <location>
        <begin position="33"/>
        <end position="56"/>
    </location>
</feature>
<keyword evidence="1" id="KW-1133">Transmembrane helix</keyword>
<dbReference type="AlphaFoldDB" id="A0A368FCL0"/>
<comment type="caution">
    <text evidence="2">The sequence shown here is derived from an EMBL/GenBank/DDBJ whole genome shotgun (WGS) entry which is preliminary data.</text>
</comment>
<dbReference type="Proteomes" id="UP000252519">
    <property type="component" value="Unassembled WGS sequence"/>
</dbReference>
<keyword evidence="1" id="KW-0472">Membrane</keyword>
<organism evidence="2 3">
    <name type="scientific">Ancylostoma caninum</name>
    <name type="common">Dog hookworm</name>
    <dbReference type="NCBI Taxonomy" id="29170"/>
    <lineage>
        <taxon>Eukaryota</taxon>
        <taxon>Metazoa</taxon>
        <taxon>Ecdysozoa</taxon>
        <taxon>Nematoda</taxon>
        <taxon>Chromadorea</taxon>
        <taxon>Rhabditida</taxon>
        <taxon>Rhabditina</taxon>
        <taxon>Rhabditomorpha</taxon>
        <taxon>Strongyloidea</taxon>
        <taxon>Ancylostomatidae</taxon>
        <taxon>Ancylostomatinae</taxon>
        <taxon>Ancylostoma</taxon>
    </lineage>
</organism>
<dbReference type="EMBL" id="JOJR01002438">
    <property type="protein sequence ID" value="RCN28640.1"/>
    <property type="molecule type" value="Genomic_DNA"/>
</dbReference>
<dbReference type="InterPro" id="IPR019425">
    <property type="entry name" value="7TM_GPCR_serpentine_rcpt_Srt"/>
</dbReference>
<dbReference type="PANTHER" id="PTHR23021">
    <property type="entry name" value="SERPENTINE RECEPTOR, CLASS T"/>
    <property type="match status" value="1"/>
</dbReference>
<keyword evidence="3" id="KW-1185">Reference proteome</keyword>
<proteinExistence type="predicted"/>